<dbReference type="InterPro" id="IPR032675">
    <property type="entry name" value="LRR_dom_sf"/>
</dbReference>
<dbReference type="PRINTS" id="PR00019">
    <property type="entry name" value="LEURICHRPT"/>
</dbReference>
<dbReference type="SMART" id="SM00365">
    <property type="entry name" value="LRR_SD22"/>
    <property type="match status" value="7"/>
</dbReference>
<dbReference type="Pfam" id="PF13306">
    <property type="entry name" value="LRR_5"/>
    <property type="match status" value="1"/>
</dbReference>
<evidence type="ECO:0000256" key="2">
    <source>
        <dbReference type="ARBA" id="ARBA00022737"/>
    </source>
</evidence>
<dbReference type="Pfam" id="PF13855">
    <property type="entry name" value="LRR_8"/>
    <property type="match status" value="6"/>
</dbReference>
<dbReference type="HOGENOM" id="CLU_300960_0_0_1"/>
<dbReference type="PANTHER" id="PTHR24366:SF96">
    <property type="entry name" value="LEUCINE RICH REPEAT CONTAINING 53"/>
    <property type="match status" value="1"/>
</dbReference>
<evidence type="ECO:0000313" key="5">
    <source>
        <dbReference type="Proteomes" id="UP000007798"/>
    </source>
</evidence>
<keyword evidence="1" id="KW-0433">Leucine-rich repeat</keyword>
<keyword evidence="5" id="KW-1185">Reference proteome</keyword>
<keyword evidence="3" id="KW-0732">Signal</keyword>
<evidence type="ECO:0000256" key="1">
    <source>
        <dbReference type="ARBA" id="ARBA00022614"/>
    </source>
</evidence>
<dbReference type="Pfam" id="PF00560">
    <property type="entry name" value="LRR_1"/>
    <property type="match status" value="1"/>
</dbReference>
<dbReference type="OrthoDB" id="5789657at2759"/>
<dbReference type="PROSITE" id="PS51450">
    <property type="entry name" value="LRR"/>
    <property type="match status" value="11"/>
</dbReference>
<feature type="chain" id="PRO_5006457886" description="LRRCT domain-containing protein" evidence="3">
    <location>
        <begin position="23"/>
        <end position="1119"/>
    </location>
</feature>
<name>B4MJM4_DROWI</name>
<dbReference type="SUPFAM" id="SSF52058">
    <property type="entry name" value="L domain-like"/>
    <property type="match status" value="3"/>
</dbReference>
<dbReference type="SUPFAM" id="SSF52047">
    <property type="entry name" value="RNI-like"/>
    <property type="match status" value="1"/>
</dbReference>
<dbReference type="InterPro" id="IPR026906">
    <property type="entry name" value="LRR_5"/>
</dbReference>
<dbReference type="SMART" id="SM00364">
    <property type="entry name" value="LRR_BAC"/>
    <property type="match status" value="9"/>
</dbReference>
<proteinExistence type="predicted"/>
<protein>
    <recommendedName>
        <fullName evidence="6">LRRCT domain-containing protein</fullName>
    </recommendedName>
</protein>
<accession>B4MJM4</accession>
<dbReference type="GO" id="GO:0035159">
    <property type="term" value="P:regulation of tube length, open tracheal system"/>
    <property type="evidence" value="ECO:0007669"/>
    <property type="project" value="EnsemblMetazoa"/>
</dbReference>
<dbReference type="SMART" id="SM00369">
    <property type="entry name" value="LRR_TYP"/>
    <property type="match status" value="25"/>
</dbReference>
<dbReference type="AlphaFoldDB" id="B4MJM4"/>
<dbReference type="InterPro" id="IPR003591">
    <property type="entry name" value="Leu-rich_rpt_typical-subtyp"/>
</dbReference>
<dbReference type="eggNOG" id="KOG0619">
    <property type="taxonomic scope" value="Eukaryota"/>
</dbReference>
<evidence type="ECO:0008006" key="6">
    <source>
        <dbReference type="Google" id="ProtNLM"/>
    </source>
</evidence>
<dbReference type="Gene3D" id="3.80.10.10">
    <property type="entry name" value="Ribonuclease Inhibitor"/>
    <property type="match status" value="7"/>
</dbReference>
<dbReference type="STRING" id="7260.B4MJM4"/>
<reference evidence="4 5" key="1">
    <citation type="journal article" date="2007" name="Nature">
        <title>Evolution of genes and genomes on the Drosophila phylogeny.</title>
        <authorList>
            <consortium name="Drosophila 12 Genomes Consortium"/>
            <person name="Clark A.G."/>
            <person name="Eisen M.B."/>
            <person name="Smith D.R."/>
            <person name="Bergman C.M."/>
            <person name="Oliver B."/>
            <person name="Markow T.A."/>
            <person name="Kaufman T.C."/>
            <person name="Kellis M."/>
            <person name="Gelbart W."/>
            <person name="Iyer V.N."/>
            <person name="Pollard D.A."/>
            <person name="Sackton T.B."/>
            <person name="Larracuente A.M."/>
            <person name="Singh N.D."/>
            <person name="Abad J.P."/>
            <person name="Abt D.N."/>
            <person name="Adryan B."/>
            <person name="Aguade M."/>
            <person name="Akashi H."/>
            <person name="Anderson W.W."/>
            <person name="Aquadro C.F."/>
            <person name="Ardell D.H."/>
            <person name="Arguello R."/>
            <person name="Artieri C.G."/>
            <person name="Barbash D.A."/>
            <person name="Barker D."/>
            <person name="Barsanti P."/>
            <person name="Batterham P."/>
            <person name="Batzoglou S."/>
            <person name="Begun D."/>
            <person name="Bhutkar A."/>
            <person name="Blanco E."/>
            <person name="Bosak S.A."/>
            <person name="Bradley R.K."/>
            <person name="Brand A.D."/>
            <person name="Brent M.R."/>
            <person name="Brooks A.N."/>
            <person name="Brown R.H."/>
            <person name="Butlin R.K."/>
            <person name="Caggese C."/>
            <person name="Calvi B.R."/>
            <person name="Bernardo de Carvalho A."/>
            <person name="Caspi A."/>
            <person name="Castrezana S."/>
            <person name="Celniker S.E."/>
            <person name="Chang J.L."/>
            <person name="Chapple C."/>
            <person name="Chatterji S."/>
            <person name="Chinwalla A."/>
            <person name="Civetta A."/>
            <person name="Clifton S.W."/>
            <person name="Comeron J.M."/>
            <person name="Costello J.C."/>
            <person name="Coyne J.A."/>
            <person name="Daub J."/>
            <person name="David R.G."/>
            <person name="Delcher A.L."/>
            <person name="Delehaunty K."/>
            <person name="Do C.B."/>
            <person name="Ebling H."/>
            <person name="Edwards K."/>
            <person name="Eickbush T."/>
            <person name="Evans J.D."/>
            <person name="Filipski A."/>
            <person name="Findeiss S."/>
            <person name="Freyhult E."/>
            <person name="Fulton L."/>
            <person name="Fulton R."/>
            <person name="Garcia A.C."/>
            <person name="Gardiner A."/>
            <person name="Garfield D.A."/>
            <person name="Garvin B.E."/>
            <person name="Gibson G."/>
            <person name="Gilbert D."/>
            <person name="Gnerre S."/>
            <person name="Godfrey J."/>
            <person name="Good R."/>
            <person name="Gotea V."/>
            <person name="Gravely B."/>
            <person name="Greenberg A.J."/>
            <person name="Griffiths-Jones S."/>
            <person name="Gross S."/>
            <person name="Guigo R."/>
            <person name="Gustafson E.A."/>
            <person name="Haerty W."/>
            <person name="Hahn M.W."/>
            <person name="Halligan D.L."/>
            <person name="Halpern A.L."/>
            <person name="Halter G.M."/>
            <person name="Han M.V."/>
            <person name="Heger A."/>
            <person name="Hillier L."/>
            <person name="Hinrichs A.S."/>
            <person name="Holmes I."/>
            <person name="Hoskins R.A."/>
            <person name="Hubisz M.J."/>
            <person name="Hultmark D."/>
            <person name="Huntley M.A."/>
            <person name="Jaffe D.B."/>
            <person name="Jagadeeshan S."/>
            <person name="Jeck W.R."/>
            <person name="Johnson J."/>
            <person name="Jones C.D."/>
            <person name="Jordan W.C."/>
            <person name="Karpen G.H."/>
            <person name="Kataoka E."/>
            <person name="Keightley P.D."/>
            <person name="Kheradpour P."/>
            <person name="Kirkness E.F."/>
            <person name="Koerich L.B."/>
            <person name="Kristiansen K."/>
            <person name="Kudrna D."/>
            <person name="Kulathinal R.J."/>
            <person name="Kumar S."/>
            <person name="Kwok R."/>
            <person name="Lander E."/>
            <person name="Langley C.H."/>
            <person name="Lapoint R."/>
            <person name="Lazzaro B.P."/>
            <person name="Lee S.J."/>
            <person name="Levesque L."/>
            <person name="Li R."/>
            <person name="Lin C.F."/>
            <person name="Lin M.F."/>
            <person name="Lindblad-Toh K."/>
            <person name="Llopart A."/>
            <person name="Long M."/>
            <person name="Low L."/>
            <person name="Lozovsky E."/>
            <person name="Lu J."/>
            <person name="Luo M."/>
            <person name="Machado C.A."/>
            <person name="Makalowski W."/>
            <person name="Marzo M."/>
            <person name="Matsuda M."/>
            <person name="Matzkin L."/>
            <person name="McAllister B."/>
            <person name="McBride C.S."/>
            <person name="McKernan B."/>
            <person name="McKernan K."/>
            <person name="Mendez-Lago M."/>
            <person name="Minx P."/>
            <person name="Mollenhauer M.U."/>
            <person name="Montooth K."/>
            <person name="Mount S.M."/>
            <person name="Mu X."/>
            <person name="Myers E."/>
            <person name="Negre B."/>
            <person name="Newfeld S."/>
            <person name="Nielsen R."/>
            <person name="Noor M.A."/>
            <person name="O'Grady P."/>
            <person name="Pachter L."/>
            <person name="Papaceit M."/>
            <person name="Parisi M.J."/>
            <person name="Parisi M."/>
            <person name="Parts L."/>
            <person name="Pedersen J.S."/>
            <person name="Pesole G."/>
            <person name="Phillippy A.M."/>
            <person name="Ponting C.P."/>
            <person name="Pop M."/>
            <person name="Porcelli D."/>
            <person name="Powell J.R."/>
            <person name="Prohaska S."/>
            <person name="Pruitt K."/>
            <person name="Puig M."/>
            <person name="Quesneville H."/>
            <person name="Ram K.R."/>
            <person name="Rand D."/>
            <person name="Rasmussen M.D."/>
            <person name="Reed L.K."/>
            <person name="Reenan R."/>
            <person name="Reily A."/>
            <person name="Remington K.A."/>
            <person name="Rieger T.T."/>
            <person name="Ritchie M.G."/>
            <person name="Robin C."/>
            <person name="Rogers Y.H."/>
            <person name="Rohde C."/>
            <person name="Rozas J."/>
            <person name="Rubenfield M.J."/>
            <person name="Ruiz A."/>
            <person name="Russo S."/>
            <person name="Salzberg S.L."/>
            <person name="Sanchez-Gracia A."/>
            <person name="Saranga D.J."/>
            <person name="Sato H."/>
            <person name="Schaeffer S.W."/>
            <person name="Schatz M.C."/>
            <person name="Schlenke T."/>
            <person name="Schwartz R."/>
            <person name="Segarra C."/>
            <person name="Singh R.S."/>
            <person name="Sirot L."/>
            <person name="Sirota M."/>
            <person name="Sisneros N.B."/>
            <person name="Smith C.D."/>
            <person name="Smith T.F."/>
            <person name="Spieth J."/>
            <person name="Stage D.E."/>
            <person name="Stark A."/>
            <person name="Stephan W."/>
            <person name="Strausberg R.L."/>
            <person name="Strempel S."/>
            <person name="Sturgill D."/>
            <person name="Sutton G."/>
            <person name="Sutton G.G."/>
            <person name="Tao W."/>
            <person name="Teichmann S."/>
            <person name="Tobari Y.N."/>
            <person name="Tomimura Y."/>
            <person name="Tsolas J.M."/>
            <person name="Valente V.L."/>
            <person name="Venter E."/>
            <person name="Venter J.C."/>
            <person name="Vicario S."/>
            <person name="Vieira F.G."/>
            <person name="Vilella A.J."/>
            <person name="Villasante A."/>
            <person name="Walenz B."/>
            <person name="Wang J."/>
            <person name="Wasserman M."/>
            <person name="Watts T."/>
            <person name="Wilson D."/>
            <person name="Wilson R.K."/>
            <person name="Wing R.A."/>
            <person name="Wolfner M.F."/>
            <person name="Wong A."/>
            <person name="Wong G.K."/>
            <person name="Wu C.I."/>
            <person name="Wu G."/>
            <person name="Yamamoto D."/>
            <person name="Yang H.P."/>
            <person name="Yang S.P."/>
            <person name="Yorke J.A."/>
            <person name="Yoshida K."/>
            <person name="Zdobnov E."/>
            <person name="Zhang P."/>
            <person name="Zhang Y."/>
            <person name="Zimin A.V."/>
            <person name="Baldwin J."/>
            <person name="Abdouelleil A."/>
            <person name="Abdulkadir J."/>
            <person name="Abebe A."/>
            <person name="Abera B."/>
            <person name="Abreu J."/>
            <person name="Acer S.C."/>
            <person name="Aftuck L."/>
            <person name="Alexander A."/>
            <person name="An P."/>
            <person name="Anderson E."/>
            <person name="Anderson S."/>
            <person name="Arachi H."/>
            <person name="Azer M."/>
            <person name="Bachantsang P."/>
            <person name="Barry A."/>
            <person name="Bayul T."/>
            <person name="Berlin A."/>
            <person name="Bessette D."/>
            <person name="Bloom T."/>
            <person name="Blye J."/>
            <person name="Boguslavskiy L."/>
            <person name="Bonnet C."/>
            <person name="Boukhgalter B."/>
            <person name="Bourzgui I."/>
            <person name="Brown A."/>
            <person name="Cahill P."/>
            <person name="Channer S."/>
            <person name="Cheshatsang Y."/>
            <person name="Chuda L."/>
            <person name="Citroen M."/>
            <person name="Collymore A."/>
            <person name="Cooke P."/>
            <person name="Costello M."/>
            <person name="D'Aco K."/>
            <person name="Daza R."/>
            <person name="De Haan G."/>
            <person name="DeGray S."/>
            <person name="DeMaso C."/>
            <person name="Dhargay N."/>
            <person name="Dooley K."/>
            <person name="Dooley E."/>
            <person name="Doricent M."/>
            <person name="Dorje P."/>
            <person name="Dorjee K."/>
            <person name="Dupes A."/>
            <person name="Elong R."/>
            <person name="Falk J."/>
            <person name="Farina A."/>
            <person name="Faro S."/>
            <person name="Ferguson D."/>
            <person name="Fisher S."/>
            <person name="Foley C.D."/>
            <person name="Franke A."/>
            <person name="Friedrich D."/>
            <person name="Gadbois L."/>
            <person name="Gearin G."/>
            <person name="Gearin C.R."/>
            <person name="Giannoukos G."/>
            <person name="Goode T."/>
            <person name="Graham J."/>
            <person name="Grandbois E."/>
            <person name="Grewal S."/>
            <person name="Gyaltsen K."/>
            <person name="Hafez N."/>
            <person name="Hagos B."/>
            <person name="Hall J."/>
            <person name="Henson C."/>
            <person name="Hollinger A."/>
            <person name="Honan T."/>
            <person name="Huard M.D."/>
            <person name="Hughes L."/>
            <person name="Hurhula B."/>
            <person name="Husby M.E."/>
            <person name="Kamat A."/>
            <person name="Kanga B."/>
            <person name="Kashin S."/>
            <person name="Khazanovich D."/>
            <person name="Kisner P."/>
            <person name="Lance K."/>
            <person name="Lara M."/>
            <person name="Lee W."/>
            <person name="Lennon N."/>
            <person name="Letendre F."/>
            <person name="LeVine R."/>
            <person name="Lipovsky A."/>
            <person name="Liu X."/>
            <person name="Liu J."/>
            <person name="Liu S."/>
            <person name="Lokyitsang T."/>
            <person name="Lokyitsang Y."/>
            <person name="Lubonja R."/>
            <person name="Lui A."/>
            <person name="MacDonald P."/>
            <person name="Magnisalis V."/>
            <person name="Maru K."/>
            <person name="Matthews C."/>
            <person name="McCusker W."/>
            <person name="McDonough S."/>
            <person name="Mehta T."/>
            <person name="Meldrim J."/>
            <person name="Meneus L."/>
            <person name="Mihai O."/>
            <person name="Mihalev A."/>
            <person name="Mihova T."/>
            <person name="Mittelman R."/>
            <person name="Mlenga V."/>
            <person name="Montmayeur A."/>
            <person name="Mulrain L."/>
            <person name="Navidi A."/>
            <person name="Naylor J."/>
            <person name="Negash T."/>
            <person name="Nguyen T."/>
            <person name="Nguyen N."/>
            <person name="Nicol R."/>
            <person name="Norbu C."/>
            <person name="Norbu N."/>
            <person name="Novod N."/>
            <person name="O'Neill B."/>
            <person name="Osman S."/>
            <person name="Markiewicz E."/>
            <person name="Oyono O.L."/>
            <person name="Patti C."/>
            <person name="Phunkhang P."/>
            <person name="Pierre F."/>
            <person name="Priest M."/>
            <person name="Raghuraman S."/>
            <person name="Rege F."/>
            <person name="Reyes R."/>
            <person name="Rise C."/>
            <person name="Rogov P."/>
            <person name="Ross K."/>
            <person name="Ryan E."/>
            <person name="Settipalli S."/>
            <person name="Shea T."/>
            <person name="Sherpa N."/>
            <person name="Shi L."/>
            <person name="Shih D."/>
            <person name="Sparrow T."/>
            <person name="Spaulding J."/>
            <person name="Stalker J."/>
            <person name="Stange-Thomann N."/>
            <person name="Stavropoulos S."/>
            <person name="Stone C."/>
            <person name="Strader C."/>
            <person name="Tesfaye S."/>
            <person name="Thomson T."/>
            <person name="Thoulutsang Y."/>
            <person name="Thoulutsang D."/>
            <person name="Topham K."/>
            <person name="Topping I."/>
            <person name="Tsamla T."/>
            <person name="Vassiliev H."/>
            <person name="Vo A."/>
            <person name="Wangchuk T."/>
            <person name="Wangdi T."/>
            <person name="Weiand M."/>
            <person name="Wilkinson J."/>
            <person name="Wilson A."/>
            <person name="Yadav S."/>
            <person name="Young G."/>
            <person name="Yu Q."/>
            <person name="Zembek L."/>
            <person name="Zhong D."/>
            <person name="Zimmer A."/>
            <person name="Zwirko Z."/>
            <person name="Jaffe D.B."/>
            <person name="Alvarez P."/>
            <person name="Brockman W."/>
            <person name="Butler J."/>
            <person name="Chin C."/>
            <person name="Gnerre S."/>
            <person name="Grabherr M."/>
            <person name="Kleber M."/>
            <person name="Mauceli E."/>
            <person name="MacCallum I."/>
        </authorList>
    </citation>
    <scope>NUCLEOTIDE SEQUENCE [LARGE SCALE GENOMIC DNA]</scope>
    <source>
        <strain evidence="5">Tucson 14030-0811.24</strain>
    </source>
</reference>
<dbReference type="FunFam" id="3.80.10.10:FF:001164">
    <property type="entry name" value="GH01279p"/>
    <property type="match status" value="1"/>
</dbReference>
<dbReference type="Proteomes" id="UP000007798">
    <property type="component" value="Unassembled WGS sequence"/>
</dbReference>
<dbReference type="GO" id="GO:0008045">
    <property type="term" value="P:motor neuron axon guidance"/>
    <property type="evidence" value="ECO:0007669"/>
    <property type="project" value="EnsemblMetazoa"/>
</dbReference>
<dbReference type="PANTHER" id="PTHR24366">
    <property type="entry name" value="IG(IMMUNOGLOBULIN) AND LRR(LEUCINE RICH REPEAT) DOMAINS"/>
    <property type="match status" value="1"/>
</dbReference>
<keyword evidence="2" id="KW-0677">Repeat</keyword>
<dbReference type="InParanoid" id="B4MJM4"/>
<organism evidence="4 5">
    <name type="scientific">Drosophila willistoni</name>
    <name type="common">Fruit fly</name>
    <dbReference type="NCBI Taxonomy" id="7260"/>
    <lineage>
        <taxon>Eukaryota</taxon>
        <taxon>Metazoa</taxon>
        <taxon>Ecdysozoa</taxon>
        <taxon>Arthropoda</taxon>
        <taxon>Hexapoda</taxon>
        <taxon>Insecta</taxon>
        <taxon>Pterygota</taxon>
        <taxon>Neoptera</taxon>
        <taxon>Endopterygota</taxon>
        <taxon>Diptera</taxon>
        <taxon>Brachycera</taxon>
        <taxon>Muscomorpha</taxon>
        <taxon>Ephydroidea</taxon>
        <taxon>Drosophilidae</taxon>
        <taxon>Drosophila</taxon>
        <taxon>Sophophora</taxon>
    </lineage>
</organism>
<evidence type="ECO:0000256" key="3">
    <source>
        <dbReference type="SAM" id="SignalP"/>
    </source>
</evidence>
<evidence type="ECO:0000313" key="4">
    <source>
        <dbReference type="EMBL" id="EDW72313.2"/>
    </source>
</evidence>
<feature type="signal peptide" evidence="3">
    <location>
        <begin position="1"/>
        <end position="22"/>
    </location>
</feature>
<dbReference type="EMBL" id="CH963846">
    <property type="protein sequence ID" value="EDW72313.2"/>
    <property type="molecule type" value="Genomic_DNA"/>
</dbReference>
<dbReference type="InterPro" id="IPR001611">
    <property type="entry name" value="Leu-rich_rpt"/>
</dbReference>
<gene>
    <name evidence="4" type="primary">Dwil\GK20783</name>
    <name evidence="4" type="ORF">Dwil_GK20783</name>
</gene>
<sequence length="1119" mass="127399">MTQLRMRTLILLQFCFCAVAVGKYVYGEPKYLCPKKPQVLFPCVCTKGSDQGLYVRCENANLATLSVALQNLAALNMPVEELTIYKANIVRLYGPVFAHTKARLLIIEDTPLATIEDYVFYGVNNTLEQLHLRHTNLSQVGQLGFGILGKTTQLIIDGHSFEQLPKDLFVGQPITNILDIFRLINGKLNDLPIETFQPFRKLKTLDLHGNQLENLKRNQFKNLRELEVLDISHNNIKKLEAQHISDLTKLGWCNVSHNALNELSRGTFARNSVLKVLHLDHNNITRLDANSFRGMRFLRRLFLSDNQLVEIGRGTFGSVARIGTIDLARNKLTKIEYQMFTQMNYVELLDLAENNITKIEKNSFKDIYQAVINVSHNALELIETGAFENCVNITTLDLSHNRLTNFSRRSFDETTFATIFQLSYNGLTNLAQIPIQNMSGLKVLNASHNLISDIPKNTFPKLYELHTIDVSHNNISSIFNGVFQTLFSLRSIDLSYNSMTEIKSSTFGTLPTLLEMDLSYNQLVNIVRGSLAKLTSMRQLNLNNNRLEKLFQLPISLNELYLSHNNITSVPAGTWPVMNSLIYLDLSYNQLEDNLNGQSFIGLLVVQRLMLQHNGITQPPSDAIAVMSTLQYLRLEYNNITTLERSAFGKLPVLFELNLYGNQVKDISKRAFEGLLQLLTLNLSSNALSQLQTDIFLGLPSLRSLDLSFNTLSKLDNKTNGVLDDLLSLETLNLSHNRISFVTKKTFPSHQYIPYNLKYLDLSYNQMPVLTYDLTFGTKKLLKLNLSHNQINDLRRGVLSNFTSLQQLDISHNELANLMSEEHIFDLPQNLSRLDLSYNKIYHIPFGNLVKIKSLTHVDLRNNSLEDIPIILVGSMRNGSEVLMSENPLHCGCNVRPLKHYILQQTIPSEDLQNVQCQTPKVVKEKYIWQLEDEYLHCTEDEQEMYSGKDYEQLTDVRFRAVQTNKAGNLTLSWFVSTAADVAGFNVYIRSSSNEILQQADYAYNQRTASIPIEELLVHGEEKLRSAEICILSRDSIGNTRHWFAGQCQKLPSLKLRKTFFFGNFNVRGGSQSIIVFHAMTKTTLRMINLLVIFKCSKLKKNLKIEFANFSQAHHGARQ</sequence>